<evidence type="ECO:0000256" key="4">
    <source>
        <dbReference type="ARBA" id="ARBA00013858"/>
    </source>
</evidence>
<dbReference type="EMBL" id="CP024899">
    <property type="protein sequence ID" value="ATX66100.1"/>
    <property type="molecule type" value="Genomic_DNA"/>
</dbReference>
<evidence type="ECO:0000256" key="2">
    <source>
        <dbReference type="ARBA" id="ARBA00005426"/>
    </source>
</evidence>
<evidence type="ECO:0000256" key="1">
    <source>
        <dbReference type="ARBA" id="ARBA00005046"/>
    </source>
</evidence>
<dbReference type="RefSeq" id="WP_071480619.1">
    <property type="nucleotide sequence ID" value="NZ_CP024899.1"/>
</dbReference>
<evidence type="ECO:0000313" key="14">
    <source>
        <dbReference type="Proteomes" id="UP000228948"/>
    </source>
</evidence>
<evidence type="ECO:0000256" key="9">
    <source>
        <dbReference type="ARBA" id="ARBA00030407"/>
    </source>
</evidence>
<evidence type="ECO:0000256" key="10">
    <source>
        <dbReference type="ARBA" id="ARBA00030781"/>
    </source>
</evidence>
<keyword evidence="14" id="KW-1185">Reference proteome</keyword>
<dbReference type="Pfam" id="PF02391">
    <property type="entry name" value="MoaE"/>
    <property type="match status" value="1"/>
</dbReference>
<dbReference type="CDD" id="cd00756">
    <property type="entry name" value="MoaE"/>
    <property type="match status" value="1"/>
</dbReference>
<accession>A0A2K8KIX1</accession>
<evidence type="ECO:0000256" key="6">
    <source>
        <dbReference type="ARBA" id="ARBA00025448"/>
    </source>
</evidence>
<dbReference type="InterPro" id="IPR003448">
    <property type="entry name" value="Mopterin_biosynth_MoaE"/>
</dbReference>
<dbReference type="OrthoDB" id="9803224at2"/>
<dbReference type="AlphaFoldDB" id="A0A2K8KIX1"/>
<comment type="catalytic activity">
    <reaction evidence="12">
        <text>2 [molybdopterin-synthase sulfur-carrier protein]-C-terminal-Gly-aminoethanethioate + cyclic pyranopterin phosphate + H2O = molybdopterin + 2 [molybdopterin-synthase sulfur-carrier protein]-C-terminal Gly-Gly + 2 H(+)</text>
        <dbReference type="Rhea" id="RHEA:26333"/>
        <dbReference type="Rhea" id="RHEA-COMP:12202"/>
        <dbReference type="Rhea" id="RHEA-COMP:19907"/>
        <dbReference type="ChEBI" id="CHEBI:15377"/>
        <dbReference type="ChEBI" id="CHEBI:15378"/>
        <dbReference type="ChEBI" id="CHEBI:58698"/>
        <dbReference type="ChEBI" id="CHEBI:59648"/>
        <dbReference type="ChEBI" id="CHEBI:90778"/>
        <dbReference type="ChEBI" id="CHEBI:232372"/>
        <dbReference type="EC" id="2.8.1.12"/>
    </reaction>
</comment>
<gene>
    <name evidence="13" type="ORF">BG454_09935</name>
</gene>
<proteinExistence type="inferred from homology"/>
<evidence type="ECO:0000256" key="11">
    <source>
        <dbReference type="ARBA" id="ARBA00032474"/>
    </source>
</evidence>
<dbReference type="InterPro" id="IPR036563">
    <property type="entry name" value="MoaE_sf"/>
</dbReference>
<evidence type="ECO:0000256" key="3">
    <source>
        <dbReference type="ARBA" id="ARBA00011950"/>
    </source>
</evidence>
<dbReference type="UniPathway" id="UPA00344"/>
<dbReference type="KEGG" id="rbg:BG454_09935"/>
<evidence type="ECO:0000256" key="8">
    <source>
        <dbReference type="ARBA" id="ARBA00029745"/>
    </source>
</evidence>
<comment type="subunit">
    <text evidence="7">Heterotetramer of 2 MoaD subunits and 2 MoaE subunits. Also stable as homodimer. The enzyme changes between these two forms during catalysis.</text>
</comment>
<keyword evidence="5" id="KW-0501">Molybdenum cofactor biosynthesis</keyword>
<dbReference type="Gene3D" id="3.90.1170.40">
    <property type="entry name" value="Molybdopterin biosynthesis MoaE subunit"/>
    <property type="match status" value="1"/>
</dbReference>
<dbReference type="EC" id="2.8.1.12" evidence="3"/>
<name>A0A2K8KIX1_9RHOB</name>
<evidence type="ECO:0000256" key="12">
    <source>
        <dbReference type="ARBA" id="ARBA00049878"/>
    </source>
</evidence>
<reference evidence="13 14" key="1">
    <citation type="submission" date="2017-11" db="EMBL/GenBank/DDBJ databases">
        <title>Revised Sequence and Annotation of the Rhodobaca barguzinensis strain alga05 Genome.</title>
        <authorList>
            <person name="Kopejtka K."/>
            <person name="Tomasch J.M."/>
            <person name="Bunk B."/>
            <person name="Koblizek M."/>
        </authorList>
    </citation>
    <scope>NUCLEOTIDE SEQUENCE [LARGE SCALE GENOMIC DNA]</scope>
    <source>
        <strain evidence="14">alga05</strain>
    </source>
</reference>
<dbReference type="STRING" id="441209.GCA_001870665_01765"/>
<dbReference type="GO" id="GO:0006777">
    <property type="term" value="P:Mo-molybdopterin cofactor biosynthetic process"/>
    <property type="evidence" value="ECO:0007669"/>
    <property type="project" value="UniProtKB-KW"/>
</dbReference>
<comment type="function">
    <text evidence="6">Converts molybdopterin precursor Z into molybdopterin. This requires the incorporation of two sulfur atoms into precursor Z to generate a dithiolene group. The sulfur is provided by MoaD.</text>
</comment>
<evidence type="ECO:0000313" key="13">
    <source>
        <dbReference type="EMBL" id="ATX66100.1"/>
    </source>
</evidence>
<organism evidence="13 14">
    <name type="scientific">Roseinatronobacter bogoriensis subsp. barguzinensis</name>
    <dbReference type="NCBI Taxonomy" id="441209"/>
    <lineage>
        <taxon>Bacteria</taxon>
        <taxon>Pseudomonadati</taxon>
        <taxon>Pseudomonadota</taxon>
        <taxon>Alphaproteobacteria</taxon>
        <taxon>Rhodobacterales</taxon>
        <taxon>Paracoccaceae</taxon>
        <taxon>Roseinatronobacter</taxon>
    </lineage>
</organism>
<comment type="similarity">
    <text evidence="2">Belongs to the MoaE family.</text>
</comment>
<dbReference type="Proteomes" id="UP000228948">
    <property type="component" value="Chromosome"/>
</dbReference>
<evidence type="ECO:0000256" key="7">
    <source>
        <dbReference type="ARBA" id="ARBA00026066"/>
    </source>
</evidence>
<comment type="pathway">
    <text evidence="1">Cofactor biosynthesis; molybdopterin biosynthesis.</text>
</comment>
<dbReference type="GO" id="GO:0030366">
    <property type="term" value="F:molybdopterin synthase activity"/>
    <property type="evidence" value="ECO:0007669"/>
    <property type="project" value="UniProtKB-EC"/>
</dbReference>
<evidence type="ECO:0000256" key="5">
    <source>
        <dbReference type="ARBA" id="ARBA00023150"/>
    </source>
</evidence>
<dbReference type="SUPFAM" id="SSF54690">
    <property type="entry name" value="Molybdopterin synthase subunit MoaE"/>
    <property type="match status" value="1"/>
</dbReference>
<protein>
    <recommendedName>
        <fullName evidence="4">Molybdopterin synthase catalytic subunit</fullName>
        <ecNumber evidence="3">2.8.1.12</ecNumber>
    </recommendedName>
    <alternativeName>
        <fullName evidence="10">MPT synthase subunit 2</fullName>
    </alternativeName>
    <alternativeName>
        <fullName evidence="8">Molybdenum cofactor biosynthesis protein E</fullName>
    </alternativeName>
    <alternativeName>
        <fullName evidence="9">Molybdopterin-converting factor large subunit</fullName>
    </alternativeName>
    <alternativeName>
        <fullName evidence="11">Molybdopterin-converting factor subunit 2</fullName>
    </alternativeName>
</protein>
<sequence>MDIRVQSAPFDYGQECAEFAQRSGNSGAIVSFCGIVRDHDDRSLTSMTIEHYPGMTERALGKIAAEAARRWSLNQCLIIHRYGPLRPGEQIMMVATASRHRSDAFAAADFLMDYLKSRAPFWKKEITHSGAEWVAAKDTDEDALKRW</sequence>
<dbReference type="PANTHER" id="PTHR23404">
    <property type="entry name" value="MOLYBDOPTERIN SYNTHASE RELATED"/>
    <property type="match status" value="1"/>
</dbReference>